<reference evidence="2 5" key="1">
    <citation type="submission" date="2014-07" db="EMBL/GenBank/DDBJ databases">
        <title>Porphyromonadaceae bacterium OUH 308042 = ATCC BAA-2681 = DSM 28342 draft genome.</title>
        <authorList>
            <person name="Sydenham T.V."/>
            <person name="Hasman H."/>
            <person name="Justensen U.S."/>
        </authorList>
    </citation>
    <scope>NUCLEOTIDE SEQUENCE [LARGE SCALE GENOMIC DNA]</scope>
    <source>
        <strain evidence="2 5">OUH 308042</strain>
    </source>
</reference>
<evidence type="ECO:0000259" key="1">
    <source>
        <dbReference type="Pfam" id="PF01557"/>
    </source>
</evidence>
<keyword evidence="2" id="KW-0378">Hydrolase</keyword>
<sequence length="188" mass="21266">MKLLCTEYNVFGERTGVTLGDNALLRNNEDFYLPAFATELSCVPQLVLRICKIGKCVSERFASRYYEEVGIGIRFYADNRERELLEKGLSPAVAYSFDGAAAISSLCSRDKIRGEYILELNGKEIFRGNVTDSSVTPEQVIAAMSEYYMLKIGDYIYCGNPFRYRGLQIGDHLKGYLDGKLLLDFCIR</sequence>
<dbReference type="Pfam" id="PF01557">
    <property type="entry name" value="FAA_hydrolase"/>
    <property type="match status" value="1"/>
</dbReference>
<name>A0A0C3NKA6_9PORP</name>
<dbReference type="EMBL" id="JPIT01000008">
    <property type="protein sequence ID" value="KIO46969.1"/>
    <property type="molecule type" value="Genomic_DNA"/>
</dbReference>
<dbReference type="Proteomes" id="UP000031937">
    <property type="component" value="Unassembled WGS sequence"/>
</dbReference>
<dbReference type="GO" id="GO:0016787">
    <property type="term" value="F:hydrolase activity"/>
    <property type="evidence" value="ECO:0007669"/>
    <property type="project" value="UniProtKB-KW"/>
</dbReference>
<evidence type="ECO:0000313" key="5">
    <source>
        <dbReference type="Proteomes" id="UP000031980"/>
    </source>
</evidence>
<keyword evidence="5" id="KW-1185">Reference proteome</keyword>
<dbReference type="RefSeq" id="WP_041502381.1">
    <property type="nucleotide sequence ID" value="NZ_JPIT01000008.1"/>
</dbReference>
<evidence type="ECO:0000313" key="3">
    <source>
        <dbReference type="EMBL" id="KIO46969.1"/>
    </source>
</evidence>
<reference evidence="3 4" key="2">
    <citation type="submission" date="2014-07" db="EMBL/GenBank/DDBJ databases">
        <title>Porphyromonadaceae bacterium OUH 334697 = ATCC BAA-2682 = DSM 28341 draft genome.</title>
        <authorList>
            <person name="Sydenham T.V."/>
            <person name="Hasman H."/>
            <person name="Justesen U.S."/>
        </authorList>
    </citation>
    <scope>NUCLEOTIDE SEQUENCE [LARGE SCALE GENOMIC DNA]</scope>
    <source>
        <strain evidence="3 4">OUH 334697</strain>
    </source>
</reference>
<evidence type="ECO:0000313" key="2">
    <source>
        <dbReference type="EMBL" id="KIO46652.1"/>
    </source>
</evidence>
<dbReference type="AlphaFoldDB" id="A0A0C3NKA6"/>
<dbReference type="OrthoDB" id="9805307at2"/>
<proteinExistence type="predicted"/>
<comment type="caution">
    <text evidence="2">The sequence shown here is derived from an EMBL/GenBank/DDBJ whole genome shotgun (WGS) entry which is preliminary data.</text>
</comment>
<gene>
    <name evidence="2" type="ORF">BA92_01950</name>
    <name evidence="3" type="ORF">IE90_02825</name>
</gene>
<dbReference type="InterPro" id="IPR011234">
    <property type="entry name" value="Fumarylacetoacetase-like_C"/>
</dbReference>
<dbReference type="EMBL" id="JPIU01000025">
    <property type="protein sequence ID" value="KIO46652.1"/>
    <property type="molecule type" value="Genomic_DNA"/>
</dbReference>
<organism evidence="2 5">
    <name type="scientific">Sanguibacteroides justesenii</name>
    <dbReference type="NCBI Taxonomy" id="1547597"/>
    <lineage>
        <taxon>Bacteria</taxon>
        <taxon>Pseudomonadati</taxon>
        <taxon>Bacteroidota</taxon>
        <taxon>Bacteroidia</taxon>
        <taxon>Bacteroidales</taxon>
        <taxon>Porphyromonadaceae</taxon>
        <taxon>Sanguibacteroides</taxon>
    </lineage>
</organism>
<dbReference type="SUPFAM" id="SSF56529">
    <property type="entry name" value="FAH"/>
    <property type="match status" value="1"/>
</dbReference>
<feature type="domain" description="Fumarylacetoacetase-like C-terminal" evidence="1">
    <location>
        <begin position="22"/>
        <end position="173"/>
    </location>
</feature>
<accession>A0A0C3NKA6</accession>
<protein>
    <submittedName>
        <fullName evidence="2">Fumarylacetoacetate hydrolase</fullName>
    </submittedName>
</protein>
<dbReference type="InterPro" id="IPR036663">
    <property type="entry name" value="Fumarylacetoacetase_C_sf"/>
</dbReference>
<evidence type="ECO:0000313" key="4">
    <source>
        <dbReference type="Proteomes" id="UP000031937"/>
    </source>
</evidence>
<dbReference type="Proteomes" id="UP000031980">
    <property type="component" value="Unassembled WGS sequence"/>
</dbReference>
<dbReference type="Gene3D" id="3.90.850.10">
    <property type="entry name" value="Fumarylacetoacetase-like, C-terminal domain"/>
    <property type="match status" value="1"/>
</dbReference>